<dbReference type="AlphaFoldDB" id="A0A6N2NDA6"/>
<dbReference type="EMBL" id="CAADRP010002152">
    <property type="protein sequence ID" value="VFU62538.1"/>
    <property type="molecule type" value="Genomic_DNA"/>
</dbReference>
<evidence type="ECO:0000313" key="1">
    <source>
        <dbReference type="EMBL" id="VFU62538.1"/>
    </source>
</evidence>
<organism evidence="1">
    <name type="scientific">Salix viminalis</name>
    <name type="common">Common osier</name>
    <name type="synonym">Basket willow</name>
    <dbReference type="NCBI Taxonomy" id="40686"/>
    <lineage>
        <taxon>Eukaryota</taxon>
        <taxon>Viridiplantae</taxon>
        <taxon>Streptophyta</taxon>
        <taxon>Embryophyta</taxon>
        <taxon>Tracheophyta</taxon>
        <taxon>Spermatophyta</taxon>
        <taxon>Magnoliopsida</taxon>
        <taxon>eudicotyledons</taxon>
        <taxon>Gunneridae</taxon>
        <taxon>Pentapetalae</taxon>
        <taxon>rosids</taxon>
        <taxon>fabids</taxon>
        <taxon>Malpighiales</taxon>
        <taxon>Salicaceae</taxon>
        <taxon>Saliceae</taxon>
        <taxon>Salix</taxon>
    </lineage>
</organism>
<proteinExistence type="predicted"/>
<sequence length="78" mass="8752">MVDPFRSSAWFLRDAIQLLTGKTLKRKSDVPSVMISEKRPPPRLLVSNIKFSVIIGACYVAIKKEHGIGEAEPCERLL</sequence>
<reference evidence="1" key="1">
    <citation type="submission" date="2019-03" db="EMBL/GenBank/DDBJ databases">
        <authorList>
            <person name="Mank J."/>
            <person name="Almeida P."/>
        </authorList>
    </citation>
    <scope>NUCLEOTIDE SEQUENCE</scope>
    <source>
        <strain evidence="1">78183</strain>
    </source>
</reference>
<name>A0A6N2NDA6_SALVM</name>
<gene>
    <name evidence="1" type="ORF">SVIM_LOCUS473118</name>
</gene>
<protein>
    <submittedName>
        <fullName evidence="1">Uncharacterized protein</fullName>
    </submittedName>
</protein>
<accession>A0A6N2NDA6</accession>